<evidence type="ECO:0000313" key="2">
    <source>
        <dbReference type="Proteomes" id="UP000195273"/>
    </source>
</evidence>
<dbReference type="KEGG" id="lvs:LOKVESSMR4R_01448"/>
<dbReference type="AlphaFoldDB" id="A0A1Y0EAW5"/>
<evidence type="ECO:0000313" key="1">
    <source>
        <dbReference type="EMBL" id="ARU00765.1"/>
    </source>
</evidence>
<dbReference type="OrthoDB" id="8005167at2"/>
<reference evidence="1 2" key="1">
    <citation type="submission" date="2017-05" db="EMBL/GenBank/DDBJ databases">
        <title>Genome Sequence of Loktanella vestfoldensis Strain SMR4r Isolated from a Culture of the Diatom Skeletonema marinoi.</title>
        <authorList>
            <person name="Topel M."/>
            <person name="Pinder M.I.M."/>
            <person name="Johansson O.N."/>
            <person name="Kourtchenko O."/>
            <person name="Godhe A."/>
            <person name="Clarke A.K."/>
        </authorList>
    </citation>
    <scope>NUCLEOTIDE SEQUENCE [LARGE SCALE GENOMIC DNA]</scope>
    <source>
        <strain evidence="1 2">SMR4r</strain>
    </source>
</reference>
<keyword evidence="2" id="KW-1185">Reference proteome</keyword>
<dbReference type="EMBL" id="CP021431">
    <property type="protein sequence ID" value="ARU00765.1"/>
    <property type="molecule type" value="Genomic_DNA"/>
</dbReference>
<name>A0A1Y0EAW5_9RHOB</name>
<protein>
    <recommendedName>
        <fullName evidence="3">DUF1127 domain-containing protein</fullName>
    </recommendedName>
</protein>
<dbReference type="RefSeq" id="WP_087207037.1">
    <property type="nucleotide sequence ID" value="NZ_CP021431.1"/>
</dbReference>
<dbReference type="Proteomes" id="UP000195273">
    <property type="component" value="Chromosome"/>
</dbReference>
<gene>
    <name evidence="1" type="ORF">LOKVESSMR4R_01448</name>
</gene>
<sequence length="75" mass="8617">MFIAIQPQQVAALARQSHLPIMAGLALRFAVIVTTWDQRRRTRKHLRNLPLHLLDDIGLDYPAALAEMSKPFWRA</sequence>
<accession>A0A1Y0EAW5</accession>
<proteinExistence type="predicted"/>
<evidence type="ECO:0008006" key="3">
    <source>
        <dbReference type="Google" id="ProtNLM"/>
    </source>
</evidence>
<organism evidence="1 2">
    <name type="scientific">Yoonia vestfoldensis</name>
    <dbReference type="NCBI Taxonomy" id="245188"/>
    <lineage>
        <taxon>Bacteria</taxon>
        <taxon>Pseudomonadati</taxon>
        <taxon>Pseudomonadota</taxon>
        <taxon>Alphaproteobacteria</taxon>
        <taxon>Rhodobacterales</taxon>
        <taxon>Paracoccaceae</taxon>
        <taxon>Yoonia</taxon>
    </lineage>
</organism>